<evidence type="ECO:0000259" key="2">
    <source>
        <dbReference type="Pfam" id="PF12874"/>
    </source>
</evidence>
<name>A0A0D9XIN2_9ORYZ</name>
<dbReference type="SUPFAM" id="SSF57667">
    <property type="entry name" value="beta-beta-alpha zinc fingers"/>
    <property type="match status" value="1"/>
</dbReference>
<feature type="region of interest" description="Disordered" evidence="1">
    <location>
        <begin position="187"/>
        <end position="255"/>
    </location>
</feature>
<keyword evidence="4" id="KW-1185">Reference proteome</keyword>
<dbReference type="Gene3D" id="3.30.160.60">
    <property type="entry name" value="Classic Zinc Finger"/>
    <property type="match status" value="1"/>
</dbReference>
<feature type="compositionally biased region" description="Polar residues" evidence="1">
    <location>
        <begin position="204"/>
        <end position="232"/>
    </location>
</feature>
<dbReference type="Proteomes" id="UP000032180">
    <property type="component" value="Chromosome 10"/>
</dbReference>
<feature type="compositionally biased region" description="Polar residues" evidence="1">
    <location>
        <begin position="187"/>
        <end position="196"/>
    </location>
</feature>
<protein>
    <recommendedName>
        <fullName evidence="2">C2H2-type domain-containing protein</fullName>
    </recommendedName>
</protein>
<dbReference type="eggNOG" id="ENOG502S7RZ">
    <property type="taxonomic scope" value="Eukaryota"/>
</dbReference>
<evidence type="ECO:0000313" key="3">
    <source>
        <dbReference type="EnsemblPlants" id="LPERR10G04280.1"/>
    </source>
</evidence>
<evidence type="ECO:0000256" key="1">
    <source>
        <dbReference type="SAM" id="MobiDB-lite"/>
    </source>
</evidence>
<reference evidence="3 4" key="1">
    <citation type="submission" date="2012-08" db="EMBL/GenBank/DDBJ databases">
        <title>Oryza genome evolution.</title>
        <authorList>
            <person name="Wing R.A."/>
        </authorList>
    </citation>
    <scope>NUCLEOTIDE SEQUENCE</scope>
</reference>
<dbReference type="InterPro" id="IPR013087">
    <property type="entry name" value="Znf_C2H2_type"/>
</dbReference>
<dbReference type="InterPro" id="IPR036236">
    <property type="entry name" value="Znf_C2H2_sf"/>
</dbReference>
<evidence type="ECO:0000313" key="4">
    <source>
        <dbReference type="Proteomes" id="UP000032180"/>
    </source>
</evidence>
<sequence length="255" mass="27972">MEGDTLLAEIQVALASRCYSLSAMHKSNMSPCPTITYEEALKRELEYRQKIERSYPHLLVGLNGAPALLKNHFQEVGSCSSPDLLMRKSAHDSYVPSPQACFVGSSVQRPQASWYPSKKKLKVQQHPSQALQTPRPNLVPSFWCKICKVDCVTEFNFGAHIGGKKHKAKKLEILGNRNTARPVTVNQWAGNINPGPNGSAGYGSRNNEPNMYSSNFTKPSSDTSDSQTNGIIESTHKGMSSDGDGTSNDKPDENC</sequence>
<accession>A0A0D9XIN2</accession>
<dbReference type="PANTHER" id="PTHR47487:SF18">
    <property type="entry name" value="EXPRESSED PROTEIN"/>
    <property type="match status" value="1"/>
</dbReference>
<dbReference type="Gramene" id="LPERR10G04280.1">
    <property type="protein sequence ID" value="LPERR10G04280.1"/>
    <property type="gene ID" value="LPERR10G04280"/>
</dbReference>
<dbReference type="STRING" id="77586.A0A0D9XIN2"/>
<reference evidence="3" key="3">
    <citation type="submission" date="2015-04" db="UniProtKB">
        <authorList>
            <consortium name="EnsemblPlants"/>
        </authorList>
    </citation>
    <scope>IDENTIFICATION</scope>
</reference>
<organism evidence="3 4">
    <name type="scientific">Leersia perrieri</name>
    <dbReference type="NCBI Taxonomy" id="77586"/>
    <lineage>
        <taxon>Eukaryota</taxon>
        <taxon>Viridiplantae</taxon>
        <taxon>Streptophyta</taxon>
        <taxon>Embryophyta</taxon>
        <taxon>Tracheophyta</taxon>
        <taxon>Spermatophyta</taxon>
        <taxon>Magnoliopsida</taxon>
        <taxon>Liliopsida</taxon>
        <taxon>Poales</taxon>
        <taxon>Poaceae</taxon>
        <taxon>BOP clade</taxon>
        <taxon>Oryzoideae</taxon>
        <taxon>Oryzeae</taxon>
        <taxon>Oryzinae</taxon>
        <taxon>Leersia</taxon>
    </lineage>
</organism>
<proteinExistence type="predicted"/>
<feature type="domain" description="C2H2-type" evidence="2">
    <location>
        <begin position="142"/>
        <end position="166"/>
    </location>
</feature>
<dbReference type="PANTHER" id="PTHR47487">
    <property type="entry name" value="OS06G0651300 PROTEIN-RELATED"/>
    <property type="match status" value="1"/>
</dbReference>
<dbReference type="Pfam" id="PF12874">
    <property type="entry name" value="zf-met"/>
    <property type="match status" value="1"/>
</dbReference>
<dbReference type="AlphaFoldDB" id="A0A0D9XIN2"/>
<reference evidence="4" key="2">
    <citation type="submission" date="2013-12" db="EMBL/GenBank/DDBJ databases">
        <authorList>
            <person name="Yu Y."/>
            <person name="Lee S."/>
            <person name="de Baynast K."/>
            <person name="Wissotski M."/>
            <person name="Liu L."/>
            <person name="Talag J."/>
            <person name="Goicoechea J."/>
            <person name="Angelova A."/>
            <person name="Jetty R."/>
            <person name="Kudrna D."/>
            <person name="Golser W."/>
            <person name="Rivera L."/>
            <person name="Zhang J."/>
            <person name="Wing R."/>
        </authorList>
    </citation>
    <scope>NUCLEOTIDE SEQUENCE</scope>
</reference>
<dbReference type="EnsemblPlants" id="LPERR10G04280.1">
    <property type="protein sequence ID" value="LPERR10G04280.1"/>
    <property type="gene ID" value="LPERR10G04280"/>
</dbReference>